<keyword evidence="2" id="KW-0812">Transmembrane</keyword>
<keyword evidence="2" id="KW-0472">Membrane</keyword>
<keyword evidence="2" id="KW-1133">Transmembrane helix</keyword>
<feature type="coiled-coil region" evidence="1">
    <location>
        <begin position="10"/>
        <end position="37"/>
    </location>
</feature>
<evidence type="ECO:0000313" key="4">
    <source>
        <dbReference type="Proteomes" id="UP000019267"/>
    </source>
</evidence>
<dbReference type="RefSeq" id="WP_025363127.1">
    <property type="nucleotide sequence ID" value="NZ_CP006681.1"/>
</dbReference>
<protein>
    <submittedName>
        <fullName evidence="3">Uncharacterized protein</fullName>
    </submittedName>
</protein>
<dbReference type="KEGG" id="scq:SCULI_v1c05500"/>
<dbReference type="STRING" id="1276246.SCULI_v1c05500"/>
<accession>W6A7D3</accession>
<dbReference type="PATRIC" id="fig|1276246.3.peg.548"/>
<keyword evidence="1" id="KW-0175">Coiled coil</keyword>
<dbReference type="EMBL" id="CP006681">
    <property type="protein sequence ID" value="AHI52891.1"/>
    <property type="molecule type" value="Genomic_DNA"/>
</dbReference>
<organism evidence="3 4">
    <name type="scientific">Spiroplasma culicicola AES-1</name>
    <dbReference type="NCBI Taxonomy" id="1276246"/>
    <lineage>
        <taxon>Bacteria</taxon>
        <taxon>Bacillati</taxon>
        <taxon>Mycoplasmatota</taxon>
        <taxon>Mollicutes</taxon>
        <taxon>Entomoplasmatales</taxon>
        <taxon>Spiroplasmataceae</taxon>
        <taxon>Spiroplasma</taxon>
    </lineage>
</organism>
<feature type="transmembrane region" description="Helical" evidence="2">
    <location>
        <begin position="42"/>
        <end position="61"/>
    </location>
</feature>
<proteinExistence type="predicted"/>
<dbReference type="AlphaFoldDB" id="W6A7D3"/>
<name>W6A7D3_9MOLU</name>
<dbReference type="OrthoDB" id="389706at2"/>
<sequence>MFEKYNTMNQEQLKDSLKELEIKYSHLKKREKSIEKQLRKNLYWWFILPLFGFFIFNSIVIKRKENTPLGDELFSVKSNMGFIELELKFIKSKII</sequence>
<dbReference type="Proteomes" id="UP000019267">
    <property type="component" value="Chromosome"/>
</dbReference>
<evidence type="ECO:0000256" key="2">
    <source>
        <dbReference type="SAM" id="Phobius"/>
    </source>
</evidence>
<keyword evidence="4" id="KW-1185">Reference proteome</keyword>
<reference evidence="3 4" key="1">
    <citation type="journal article" date="2014" name="Genome Biol. Evol.">
        <title>Molecular evolution of the substrate utilization strategies and putative virulence factors in mosquito-associated Spiroplasma species.</title>
        <authorList>
            <person name="Chang T.H."/>
            <person name="Lo W.S."/>
            <person name="Ku C."/>
            <person name="Chen L.L."/>
            <person name="Kuo C.H."/>
        </authorList>
    </citation>
    <scope>NUCLEOTIDE SEQUENCE [LARGE SCALE GENOMIC DNA]</scope>
    <source>
        <strain evidence="3">AES-1</strain>
    </source>
</reference>
<dbReference type="HOGENOM" id="CLU_180748_0_0_14"/>
<gene>
    <name evidence="3" type="ORF">SCULI_v1c05500</name>
</gene>
<evidence type="ECO:0000256" key="1">
    <source>
        <dbReference type="SAM" id="Coils"/>
    </source>
</evidence>
<evidence type="ECO:0000313" key="3">
    <source>
        <dbReference type="EMBL" id="AHI52891.1"/>
    </source>
</evidence>